<accession>H1YZH7</accession>
<proteinExistence type="predicted"/>
<dbReference type="PATRIC" id="fig|937775.9.peg.2240"/>
<dbReference type="HOGENOM" id="CLU_053308_0_0_2"/>
<evidence type="ECO:0000313" key="2">
    <source>
        <dbReference type="Proteomes" id="UP000005741"/>
    </source>
</evidence>
<organism evidence="1 2">
    <name type="scientific">Methanoplanus limicola DSM 2279</name>
    <dbReference type="NCBI Taxonomy" id="937775"/>
    <lineage>
        <taxon>Archaea</taxon>
        <taxon>Methanobacteriati</taxon>
        <taxon>Methanobacteriota</taxon>
        <taxon>Stenosarchaea group</taxon>
        <taxon>Methanomicrobia</taxon>
        <taxon>Methanomicrobiales</taxon>
        <taxon>Methanomicrobiaceae</taxon>
        <taxon>Methanoplanus</taxon>
    </lineage>
</organism>
<protein>
    <submittedName>
        <fullName evidence="1">Uncharacterized protein</fullName>
    </submittedName>
</protein>
<evidence type="ECO:0000313" key="1">
    <source>
        <dbReference type="EMBL" id="EHQ36086.1"/>
    </source>
</evidence>
<keyword evidence="2" id="KW-1185">Reference proteome</keyword>
<dbReference type="RefSeq" id="WP_004078286.1">
    <property type="nucleotide sequence ID" value="NZ_CM001436.1"/>
</dbReference>
<dbReference type="InParanoid" id="H1YZH7"/>
<dbReference type="EMBL" id="CM001436">
    <property type="protein sequence ID" value="EHQ36086.1"/>
    <property type="molecule type" value="Genomic_DNA"/>
</dbReference>
<reference evidence="1 2" key="1">
    <citation type="submission" date="2011-10" db="EMBL/GenBank/DDBJ databases">
        <title>The Improved High-Quality Draft genome of Methanoplanus limicola DSM 2279.</title>
        <authorList>
            <consortium name="US DOE Joint Genome Institute (JGI-PGF)"/>
            <person name="Lucas S."/>
            <person name="Copeland A."/>
            <person name="Lapidus A."/>
            <person name="Glavina del Rio T."/>
            <person name="Dalin E."/>
            <person name="Tice H."/>
            <person name="Bruce D."/>
            <person name="Goodwin L."/>
            <person name="Pitluck S."/>
            <person name="Peters L."/>
            <person name="Mikhailova N."/>
            <person name="Lu M."/>
            <person name="Kyrpides N."/>
            <person name="Mavromatis K."/>
            <person name="Ivanova N."/>
            <person name="Markowitz V."/>
            <person name="Cheng J.-F."/>
            <person name="Hugenholtz P."/>
            <person name="Woyke T."/>
            <person name="Wu D."/>
            <person name="Wirth R."/>
            <person name="Brambilla E.-M."/>
            <person name="Klenk H.-P."/>
            <person name="Eisen J.A."/>
        </authorList>
    </citation>
    <scope>NUCLEOTIDE SEQUENCE [LARGE SCALE GENOMIC DNA]</scope>
    <source>
        <strain evidence="1 2">DSM 2279</strain>
    </source>
</reference>
<dbReference type="AlphaFoldDB" id="H1YZH7"/>
<name>H1YZH7_9EURY</name>
<sequence>MNVDIRDTEVLNALGPLDLELYLKSRGWNESFIMPDKYSVWITRDGNNEEYEITLPLDRTVIDYALRIGELLNTLELAENRSQTEIYNDLKTTSADIIRLKFSLPNSSGGSIPIEKGVEIVNNVWGMMMASACSTIEPRPIFQARKPNQAVDYMKKVRLGQTEQGSYVVTVLSPVSPEINIKQTKLLNAQNSEDPFERKVILNLSTALAEMKYAAERAAVKSSFEYFEDAIEKGVSANLCEAVARLSSYNDQYQDLYVSFSLSRNRPAIADVVKNVYLSADIMPVLDEVARVFRESAPRDDFEVRGPVIRLERNEGSSAGKITVIAFIDEKPRKISFELPDELYHLAVQAHDQEKTIACYGTLVREGRTYFLKNPGDLMIERE</sequence>
<dbReference type="Proteomes" id="UP000005741">
    <property type="component" value="Chromosome"/>
</dbReference>
<dbReference type="STRING" id="937775.Metlim_1997"/>
<gene>
    <name evidence="1" type="ORF">Metlim_1997</name>
</gene>